<keyword evidence="3" id="KW-0597">Phosphoprotein</keyword>
<gene>
    <name evidence="6" type="ORF">LPO_p0162</name>
</gene>
<dbReference type="Gene3D" id="3.30.565.10">
    <property type="entry name" value="Histidine kinase-like ATPase, C-terminal domain"/>
    <property type="match status" value="1"/>
</dbReference>
<dbReference type="InterPro" id="IPR036097">
    <property type="entry name" value="HisK_dim/P_sf"/>
</dbReference>
<evidence type="ECO:0000313" key="7">
    <source>
        <dbReference type="Proteomes" id="UP000010102"/>
    </source>
</evidence>
<dbReference type="InterPro" id="IPR003594">
    <property type="entry name" value="HATPase_dom"/>
</dbReference>
<feature type="transmembrane region" description="Helical" evidence="4">
    <location>
        <begin position="20"/>
        <end position="38"/>
    </location>
</feature>
<keyword evidence="4" id="KW-0472">Membrane</keyword>
<organism evidence="6 7">
    <name type="scientific">Legionella pneumophila subsp. pneumophila</name>
    <dbReference type="NCBI Taxonomy" id="91891"/>
    <lineage>
        <taxon>Bacteria</taxon>
        <taxon>Pseudomonadati</taxon>
        <taxon>Pseudomonadota</taxon>
        <taxon>Gammaproteobacteria</taxon>
        <taxon>Legionellales</taxon>
        <taxon>Legionellaceae</taxon>
        <taxon>Legionella</taxon>
    </lineage>
</organism>
<evidence type="ECO:0000313" key="6">
    <source>
        <dbReference type="EMBL" id="CCD10766.1"/>
    </source>
</evidence>
<dbReference type="KEGG" id="lpo:LPO_p0162"/>
<sequence>MDMLMKNKSSSIKAIFIKKMAYSALIQFIIFGFILMLAKDYFHNQMSVFSRNLIINDSFTTDEIGRYQLLNNKDALDLVLYNLGNERKLDSIKFVPLKNKIEDVGTCEENSKNNYLLCKKDNGQISGITLIKNDEKILGSVVASKQYNSIYTLPVSYGLLLILLIVLGIFLFNFLFLFLSMRKKIANNTEYLLDFISSHQSNNAVDFAKVEINEYRQIANKFIDEHREIINLQKEKAYYEVRKNIAELVAHDIRSPLAAINTALSDVTSIPENKRIMIRNAAKRINDIANNLLLQSKNNLLDCKSSEIYMNNSPELIFVVLDNIVAEKRYEYYATKIQINLLGSDHSYNCFSKIHPDSFKRVLSNLINNGIEAVNSNGSIIISLTCNTTHVEIIIEDNGCGIPPDILPKVTEQGFSFNKKTGAGFGLSYAKQYLEQINGSMHIHSEEKVGTKIHITLIRSNPPSWFCDSMNIRYGTNIVVLDDDISIHDAWNERFSNISHVKMFHFYNAIDLVQYKVDPKTPILYLVDYELLADIKNGLDVIEELNLNGKAILVTSCFEDIAIRNRCENIGVKIIPKSYVPYIKIIETPEKELINTVVFIDDDEMMRMTWIFAAEEAGQSISTYSSFDEFVNEINNYCKNTLIYIDSDLGNNVRGEDCAKLLFDKGFIDVHLATGHSRDRFRQVPWIKTIVGKEPPFQFAHGNST</sequence>
<dbReference type="PANTHER" id="PTHR43547:SF2">
    <property type="entry name" value="HYBRID SIGNAL TRANSDUCTION HISTIDINE KINASE C"/>
    <property type="match status" value="1"/>
</dbReference>
<dbReference type="Pfam" id="PF02518">
    <property type="entry name" value="HATPase_c"/>
    <property type="match status" value="1"/>
</dbReference>
<name>A0AAV2V245_LEGPN</name>
<protein>
    <recommendedName>
        <fullName evidence="2">histidine kinase</fullName>
        <ecNumber evidence="2">2.7.13.3</ecNumber>
    </recommendedName>
</protein>
<dbReference type="SUPFAM" id="SSF55874">
    <property type="entry name" value="ATPase domain of HSP90 chaperone/DNA topoisomerase II/histidine kinase"/>
    <property type="match status" value="1"/>
</dbReference>
<dbReference type="InterPro" id="IPR005467">
    <property type="entry name" value="His_kinase_dom"/>
</dbReference>
<geneLocation type="plasmid" evidence="6 7">
    <name>pLELO</name>
</geneLocation>
<evidence type="ECO:0000259" key="5">
    <source>
        <dbReference type="PROSITE" id="PS50109"/>
    </source>
</evidence>
<proteinExistence type="predicted"/>
<dbReference type="CDD" id="cd00082">
    <property type="entry name" value="HisKA"/>
    <property type="match status" value="1"/>
</dbReference>
<comment type="catalytic activity">
    <reaction evidence="1">
        <text>ATP + protein L-histidine = ADP + protein N-phospho-L-histidine.</text>
        <dbReference type="EC" id="2.7.13.3"/>
    </reaction>
</comment>
<evidence type="ECO:0000256" key="1">
    <source>
        <dbReference type="ARBA" id="ARBA00000085"/>
    </source>
</evidence>
<dbReference type="CDD" id="cd00075">
    <property type="entry name" value="HATPase"/>
    <property type="match status" value="1"/>
</dbReference>
<keyword evidence="6" id="KW-0808">Transferase</keyword>
<accession>A0AAV2V245</accession>
<dbReference type="EMBL" id="FQ958212">
    <property type="protein sequence ID" value="CCD10766.1"/>
    <property type="molecule type" value="Genomic_DNA"/>
</dbReference>
<dbReference type="PROSITE" id="PS50109">
    <property type="entry name" value="HIS_KIN"/>
    <property type="match status" value="1"/>
</dbReference>
<dbReference type="GO" id="GO:0000155">
    <property type="term" value="F:phosphorelay sensor kinase activity"/>
    <property type="evidence" value="ECO:0007669"/>
    <property type="project" value="InterPro"/>
</dbReference>
<dbReference type="SMART" id="SM00387">
    <property type="entry name" value="HATPase_c"/>
    <property type="match status" value="1"/>
</dbReference>
<evidence type="ECO:0000256" key="2">
    <source>
        <dbReference type="ARBA" id="ARBA00012438"/>
    </source>
</evidence>
<dbReference type="PRINTS" id="PR00344">
    <property type="entry name" value="BCTRLSENSOR"/>
</dbReference>
<dbReference type="Proteomes" id="UP000010102">
    <property type="component" value="Plasmid pLELO"/>
</dbReference>
<dbReference type="EC" id="2.7.13.3" evidence="2"/>
<keyword evidence="6" id="KW-0614">Plasmid</keyword>
<dbReference type="SUPFAM" id="SSF47384">
    <property type="entry name" value="Homodimeric domain of signal transducing histidine kinase"/>
    <property type="match status" value="1"/>
</dbReference>
<dbReference type="InterPro" id="IPR004358">
    <property type="entry name" value="Sig_transdc_His_kin-like_C"/>
</dbReference>
<feature type="domain" description="Histidine kinase" evidence="5">
    <location>
        <begin position="248"/>
        <end position="461"/>
    </location>
</feature>
<keyword evidence="4" id="KW-0812">Transmembrane</keyword>
<evidence type="ECO:0000256" key="3">
    <source>
        <dbReference type="ARBA" id="ARBA00022553"/>
    </source>
</evidence>
<dbReference type="PANTHER" id="PTHR43547">
    <property type="entry name" value="TWO-COMPONENT HISTIDINE KINASE"/>
    <property type="match status" value="1"/>
</dbReference>
<dbReference type="InterPro" id="IPR003661">
    <property type="entry name" value="HisK_dim/P_dom"/>
</dbReference>
<dbReference type="InterPro" id="IPR036890">
    <property type="entry name" value="HATPase_C_sf"/>
</dbReference>
<keyword evidence="6" id="KW-0418">Kinase</keyword>
<feature type="transmembrane region" description="Helical" evidence="4">
    <location>
        <begin position="157"/>
        <end position="179"/>
    </location>
</feature>
<evidence type="ECO:0000256" key="4">
    <source>
        <dbReference type="SAM" id="Phobius"/>
    </source>
</evidence>
<dbReference type="AlphaFoldDB" id="A0AAV2V245"/>
<keyword evidence="4" id="KW-1133">Transmembrane helix</keyword>
<reference evidence="6 7" key="1">
    <citation type="submission" date="2011-07" db="EMBL/GenBank/DDBJ databases">
        <authorList>
            <person name="Genoscope - CEA"/>
        </authorList>
    </citation>
    <scope>NUCLEOTIDE SEQUENCE [LARGE SCALE GENOMIC DNA]</scope>
    <source>
        <strain evidence="7">lorraine</strain>
        <plasmid evidence="6 7">pLELO</plasmid>
    </source>
</reference>